<dbReference type="GO" id="GO:0035438">
    <property type="term" value="F:cyclic-di-GMP binding"/>
    <property type="evidence" value="ECO:0007669"/>
    <property type="project" value="InterPro"/>
</dbReference>
<dbReference type="EMBL" id="BMMF01000001">
    <property type="protein sequence ID" value="GGK17401.1"/>
    <property type="molecule type" value="Genomic_DNA"/>
</dbReference>
<accession>A0A917Q3D7</accession>
<feature type="transmembrane region" description="Helical" evidence="6">
    <location>
        <begin position="12"/>
        <end position="32"/>
    </location>
</feature>
<evidence type="ECO:0000256" key="5">
    <source>
        <dbReference type="PROSITE-ProRule" id="PRU00284"/>
    </source>
</evidence>
<evidence type="ECO:0000256" key="6">
    <source>
        <dbReference type="SAM" id="Phobius"/>
    </source>
</evidence>
<dbReference type="Gene3D" id="6.10.340.10">
    <property type="match status" value="1"/>
</dbReference>
<dbReference type="SUPFAM" id="SSF58104">
    <property type="entry name" value="Methyl-accepting chemotaxis protein (MCP) signaling domain"/>
    <property type="match status" value="1"/>
</dbReference>
<evidence type="ECO:0000259" key="7">
    <source>
        <dbReference type="PROSITE" id="PS50111"/>
    </source>
</evidence>
<evidence type="ECO:0000256" key="2">
    <source>
        <dbReference type="ARBA" id="ARBA00022519"/>
    </source>
</evidence>
<keyword evidence="6" id="KW-0472">Membrane</keyword>
<keyword evidence="2" id="KW-1003">Cell membrane</keyword>
<evidence type="ECO:0000259" key="9">
    <source>
        <dbReference type="PROSITE" id="PS50885"/>
    </source>
</evidence>
<evidence type="ECO:0000259" key="8">
    <source>
        <dbReference type="PROSITE" id="PS50192"/>
    </source>
</evidence>
<comment type="caution">
    <text evidence="10">The sequence shown here is derived from an EMBL/GenBank/DDBJ whole genome shotgun (WGS) entry which is preliminary data.</text>
</comment>
<dbReference type="Gene3D" id="1.10.287.950">
    <property type="entry name" value="Methyl-accepting chemotaxis protein"/>
    <property type="match status" value="1"/>
</dbReference>
<dbReference type="PROSITE" id="PS50192">
    <property type="entry name" value="T_SNARE"/>
    <property type="match status" value="1"/>
</dbReference>
<evidence type="ECO:0000256" key="3">
    <source>
        <dbReference type="ARBA" id="ARBA00023224"/>
    </source>
</evidence>
<reference evidence="10 11" key="1">
    <citation type="journal article" date="2014" name="Int. J. Syst. Evol. Microbiol.">
        <title>Complete genome sequence of Corynebacterium casei LMG S-19264T (=DSM 44701T), isolated from a smear-ripened cheese.</title>
        <authorList>
            <consortium name="US DOE Joint Genome Institute (JGI-PGF)"/>
            <person name="Walter F."/>
            <person name="Albersmeier A."/>
            <person name="Kalinowski J."/>
            <person name="Ruckert C."/>
        </authorList>
    </citation>
    <scope>NUCLEOTIDE SEQUENCE [LARGE SCALE GENOMIC DNA]</scope>
    <source>
        <strain evidence="10 11">CGMCC 1.9161</strain>
    </source>
</reference>
<keyword evidence="11" id="KW-1185">Reference proteome</keyword>
<evidence type="ECO:0000313" key="10">
    <source>
        <dbReference type="EMBL" id="GGK17401.1"/>
    </source>
</evidence>
<dbReference type="CDD" id="cd06225">
    <property type="entry name" value="HAMP"/>
    <property type="match status" value="1"/>
</dbReference>
<dbReference type="PANTHER" id="PTHR32089">
    <property type="entry name" value="METHYL-ACCEPTING CHEMOTAXIS PROTEIN MCPB"/>
    <property type="match status" value="1"/>
</dbReference>
<dbReference type="SMART" id="SM00283">
    <property type="entry name" value="MA"/>
    <property type="match status" value="1"/>
</dbReference>
<dbReference type="PANTHER" id="PTHR32089:SF112">
    <property type="entry name" value="LYSOZYME-LIKE PROTEIN-RELATED"/>
    <property type="match status" value="1"/>
</dbReference>
<dbReference type="InterPro" id="IPR009875">
    <property type="entry name" value="PilZ_domain"/>
</dbReference>
<organism evidence="10 11">
    <name type="scientific">Salinarimonas ramus</name>
    <dbReference type="NCBI Taxonomy" id="690164"/>
    <lineage>
        <taxon>Bacteria</taxon>
        <taxon>Pseudomonadati</taxon>
        <taxon>Pseudomonadota</taxon>
        <taxon>Alphaproteobacteria</taxon>
        <taxon>Hyphomicrobiales</taxon>
        <taxon>Salinarimonadaceae</taxon>
        <taxon>Salinarimonas</taxon>
    </lineage>
</organism>
<sequence length="803" mass="84265">MIKGLKIEAKLPATIVGFAMLVGIGVGAASYWRAADALVTIKQDDLAAIADDRARQLGAYLASIEQDLRITAQSPFVAEALESFTAGYDALGADATTVLKRAYIRENPNPLGSKHLLDRGDAGAAYDDAHAAYHPWFRTLLEERGYYDIFLFDAEGRLVYTVFKEEDFATGFASGAGEWARTALGEAFRAARPAGEGAISFFDFEPYAPSADAPASFISTPIVADGRTVGVLAFQMPIDTINTVMSAASGLGETGETLIVGTDRLARNDSRLTEANDILATRVDGPAIDAALEGRHVVVESTGADGTPHLKVGTPLSFHGTTWAIVASQGTTEIGAPLVAMRNMMILTALVLFAAAAIGGWLIARTLTVPITRLVRTMGEIADGRLGVAIDGTERADEIGAMSRAVAVFKENALARERLEAEAQRERDRERQRQAQLDTLIARFRDLISRTIAGMREGTGTMRDTAGHLASVAGNAVTRAGAARSASMTAANEVQSVAAAAEQLAASIREIAEQAQRATGVVGRASEVAERTNARVGGLSESADRIGAVVEMIDAIAAQTNLLALNATIEAARAGEAGKGFAVVAAEVKTLAGQTGKATAEIAEQIAAVQSAASSSVEAIREIDAAVREIRSFMGAIAAAVEQQDAATKEISHSISVASNGSTEATRNVDTVTAAIDETSSEASRVNKVSDDLNAVAGELATAVERFLADVAADVRDRRESFRKRIMTGASLWAAGGRRPVTIVDVSETGARVSGAGDLPRGTRVQLELGTGRRIDAELVRAGDGDAGLRFVERQDELEALAA</sequence>
<dbReference type="InterPro" id="IPR004089">
    <property type="entry name" value="MCPsignal_dom"/>
</dbReference>
<dbReference type="RefSeq" id="WP_188908170.1">
    <property type="nucleotide sequence ID" value="NZ_BMMF01000001.1"/>
</dbReference>
<keyword evidence="6" id="KW-0812">Transmembrane</keyword>
<dbReference type="Proteomes" id="UP000600449">
    <property type="component" value="Unassembled WGS sequence"/>
</dbReference>
<dbReference type="SUPFAM" id="SSF158472">
    <property type="entry name" value="HAMP domain-like"/>
    <property type="match status" value="1"/>
</dbReference>
<dbReference type="PROSITE" id="PS50885">
    <property type="entry name" value="HAMP"/>
    <property type="match status" value="1"/>
</dbReference>
<feature type="transmembrane region" description="Helical" evidence="6">
    <location>
        <begin position="344"/>
        <end position="364"/>
    </location>
</feature>
<dbReference type="Pfam" id="PF07238">
    <property type="entry name" value="PilZ"/>
    <property type="match status" value="1"/>
</dbReference>
<dbReference type="InterPro" id="IPR000727">
    <property type="entry name" value="T_SNARE_dom"/>
</dbReference>
<dbReference type="GO" id="GO:0005886">
    <property type="term" value="C:plasma membrane"/>
    <property type="evidence" value="ECO:0007669"/>
    <property type="project" value="UniProtKB-SubCell"/>
</dbReference>
<evidence type="ECO:0008006" key="12">
    <source>
        <dbReference type="Google" id="ProtNLM"/>
    </source>
</evidence>
<dbReference type="PROSITE" id="PS50111">
    <property type="entry name" value="CHEMOTAXIS_TRANSDUC_2"/>
    <property type="match status" value="1"/>
</dbReference>
<dbReference type="AlphaFoldDB" id="A0A917Q3D7"/>
<dbReference type="InterPro" id="IPR003660">
    <property type="entry name" value="HAMP_dom"/>
</dbReference>
<feature type="domain" description="T-SNARE coiled-coil homology" evidence="8">
    <location>
        <begin position="610"/>
        <end position="672"/>
    </location>
</feature>
<comment type="similarity">
    <text evidence="4">Belongs to the methyl-accepting chemotaxis (MCP) protein family.</text>
</comment>
<evidence type="ECO:0000256" key="4">
    <source>
        <dbReference type="ARBA" id="ARBA00029447"/>
    </source>
</evidence>
<dbReference type="GO" id="GO:0007165">
    <property type="term" value="P:signal transduction"/>
    <property type="evidence" value="ECO:0007669"/>
    <property type="project" value="UniProtKB-KW"/>
</dbReference>
<name>A0A917Q3D7_9HYPH</name>
<feature type="domain" description="HAMP" evidence="9">
    <location>
        <begin position="365"/>
        <end position="418"/>
    </location>
</feature>
<dbReference type="SMART" id="SM00304">
    <property type="entry name" value="HAMP"/>
    <property type="match status" value="1"/>
</dbReference>
<keyword evidence="3 5" id="KW-0807">Transducer</keyword>
<gene>
    <name evidence="10" type="ORF">GCM10011322_00050</name>
</gene>
<evidence type="ECO:0000313" key="11">
    <source>
        <dbReference type="Proteomes" id="UP000600449"/>
    </source>
</evidence>
<dbReference type="Gene3D" id="2.40.10.220">
    <property type="entry name" value="predicted glycosyltransferase like domains"/>
    <property type="match status" value="1"/>
</dbReference>
<dbReference type="Pfam" id="PF00015">
    <property type="entry name" value="MCPsignal"/>
    <property type="match status" value="1"/>
</dbReference>
<keyword evidence="6" id="KW-1133">Transmembrane helix</keyword>
<dbReference type="SUPFAM" id="SSF141371">
    <property type="entry name" value="PilZ domain-like"/>
    <property type="match status" value="1"/>
</dbReference>
<protein>
    <recommendedName>
        <fullName evidence="12">Methyl-accepting chemotaxis protein</fullName>
    </recommendedName>
</protein>
<evidence type="ECO:0000256" key="1">
    <source>
        <dbReference type="ARBA" id="ARBA00004429"/>
    </source>
</evidence>
<dbReference type="Pfam" id="PF00672">
    <property type="entry name" value="HAMP"/>
    <property type="match status" value="1"/>
</dbReference>
<feature type="domain" description="Methyl-accepting transducer" evidence="7">
    <location>
        <begin position="465"/>
        <end position="694"/>
    </location>
</feature>
<comment type="subcellular location">
    <subcellularLocation>
        <location evidence="1">Cell inner membrane</location>
        <topology evidence="1">Multi-pass membrane protein</topology>
    </subcellularLocation>
</comment>
<keyword evidence="2" id="KW-0997">Cell inner membrane</keyword>
<proteinExistence type="inferred from homology"/>